<comment type="subcellular location">
    <subcellularLocation>
        <location evidence="1">Membrane</location>
        <topology evidence="1">Multi-pass membrane protein</topology>
    </subcellularLocation>
</comment>
<dbReference type="InterPro" id="IPR003689">
    <property type="entry name" value="ZIP"/>
</dbReference>
<evidence type="ECO:0000256" key="1">
    <source>
        <dbReference type="ARBA" id="ARBA00004141"/>
    </source>
</evidence>
<evidence type="ECO:0000313" key="7">
    <source>
        <dbReference type="EMBL" id="KAL3781077.1"/>
    </source>
</evidence>
<feature type="transmembrane region" description="Helical" evidence="6">
    <location>
        <begin position="41"/>
        <end position="59"/>
    </location>
</feature>
<evidence type="ECO:0000256" key="2">
    <source>
        <dbReference type="ARBA" id="ARBA00022692"/>
    </source>
</evidence>
<dbReference type="PANTHER" id="PTHR11040:SF205">
    <property type="entry name" value="ZINC TRANSPORTER ZUPT"/>
    <property type="match status" value="1"/>
</dbReference>
<accession>A0ABD3NZ57</accession>
<gene>
    <name evidence="7" type="ORF">ACHAWO_005792</name>
</gene>
<feature type="region of interest" description="Disordered" evidence="5">
    <location>
        <begin position="162"/>
        <end position="220"/>
    </location>
</feature>
<keyword evidence="8" id="KW-1185">Reference proteome</keyword>
<evidence type="ECO:0000313" key="8">
    <source>
        <dbReference type="Proteomes" id="UP001530400"/>
    </source>
</evidence>
<feature type="transmembrane region" description="Helical" evidence="6">
    <location>
        <begin position="376"/>
        <end position="395"/>
    </location>
</feature>
<feature type="compositionally biased region" description="Basic and acidic residues" evidence="5">
    <location>
        <begin position="190"/>
        <end position="204"/>
    </location>
</feature>
<keyword evidence="2 6" id="KW-0812">Transmembrane</keyword>
<dbReference type="Proteomes" id="UP001530400">
    <property type="component" value="Unassembled WGS sequence"/>
</dbReference>
<reference evidence="7 8" key="1">
    <citation type="submission" date="2024-10" db="EMBL/GenBank/DDBJ databases">
        <title>Updated reference genomes for cyclostephanoid diatoms.</title>
        <authorList>
            <person name="Roberts W.R."/>
            <person name="Alverson A.J."/>
        </authorList>
    </citation>
    <scope>NUCLEOTIDE SEQUENCE [LARGE SCALE GENOMIC DNA]</scope>
    <source>
        <strain evidence="7 8">AJA010-31</strain>
    </source>
</reference>
<dbReference type="Pfam" id="PF02535">
    <property type="entry name" value="Zip"/>
    <property type="match status" value="1"/>
</dbReference>
<evidence type="ECO:0000256" key="6">
    <source>
        <dbReference type="SAM" id="Phobius"/>
    </source>
</evidence>
<dbReference type="PANTHER" id="PTHR11040">
    <property type="entry name" value="ZINC/IRON TRANSPORTER"/>
    <property type="match status" value="1"/>
</dbReference>
<feature type="transmembrane region" description="Helical" evidence="6">
    <location>
        <begin position="342"/>
        <end position="364"/>
    </location>
</feature>
<protein>
    <submittedName>
        <fullName evidence="7">Uncharacterized protein</fullName>
    </submittedName>
</protein>
<proteinExistence type="predicted"/>
<evidence type="ECO:0000256" key="5">
    <source>
        <dbReference type="SAM" id="MobiDB-lite"/>
    </source>
</evidence>
<dbReference type="EMBL" id="JALLPJ020000863">
    <property type="protein sequence ID" value="KAL3781077.1"/>
    <property type="molecule type" value="Genomic_DNA"/>
</dbReference>
<dbReference type="AlphaFoldDB" id="A0ABD3NZ57"/>
<evidence type="ECO:0000256" key="4">
    <source>
        <dbReference type="ARBA" id="ARBA00023136"/>
    </source>
</evidence>
<name>A0ABD3NZ57_9STRA</name>
<sequence>MSKTNQDALVAFSITALAGAATALGASVVFFPSLVKVASRRVLAGALGFSAGVMTYVSFVEIFQKSVVAFEGAEFAENMAYIYATASFFGGVLVMKMVDVCVHLLSGGHHHHHHDHTVGDINYESCEACGQRIISPHNVGQSDDPVAELNEWHQRADRELEEHNHGTVESQDNMNDNSSGDGASEEEGEEIVKSDDEFNDDGERQQQQNKQRTSRQRDEENIEAGCIQQRIVENPPAHGKDPNEDHKLITMGISTALAIAIHNFPEGLATFVAALHDPSVGAVLAIAIGIHNIPEGLCVALPIYYATGNRCKAFGWACLSGASEPVAALLGWAILAQTMSQIVYAILFGLVAGMMVIISMKELLPTAHRYDAEDTVVTYSFVGGMALISLSLVLFQI</sequence>
<comment type="caution">
    <text evidence="7">The sequence shown here is derived from an EMBL/GenBank/DDBJ whole genome shotgun (WGS) entry which is preliminary data.</text>
</comment>
<keyword evidence="4 6" id="KW-0472">Membrane</keyword>
<organism evidence="7 8">
    <name type="scientific">Cyclotella atomus</name>
    <dbReference type="NCBI Taxonomy" id="382360"/>
    <lineage>
        <taxon>Eukaryota</taxon>
        <taxon>Sar</taxon>
        <taxon>Stramenopiles</taxon>
        <taxon>Ochrophyta</taxon>
        <taxon>Bacillariophyta</taxon>
        <taxon>Coscinodiscophyceae</taxon>
        <taxon>Thalassiosirophycidae</taxon>
        <taxon>Stephanodiscales</taxon>
        <taxon>Stephanodiscaceae</taxon>
        <taxon>Cyclotella</taxon>
    </lineage>
</organism>
<feature type="transmembrane region" description="Helical" evidence="6">
    <location>
        <begin position="80"/>
        <end position="98"/>
    </location>
</feature>
<keyword evidence="3 6" id="KW-1133">Transmembrane helix</keyword>
<evidence type="ECO:0000256" key="3">
    <source>
        <dbReference type="ARBA" id="ARBA00022989"/>
    </source>
</evidence>
<feature type="transmembrane region" description="Helical" evidence="6">
    <location>
        <begin position="313"/>
        <end position="335"/>
    </location>
</feature>
<dbReference type="GO" id="GO:0016020">
    <property type="term" value="C:membrane"/>
    <property type="evidence" value="ECO:0007669"/>
    <property type="project" value="UniProtKB-SubCell"/>
</dbReference>